<accession>A0AAE1KST9</accession>
<organism evidence="2 3">
    <name type="scientific">Petrolisthes cinctipes</name>
    <name type="common">Flat porcelain crab</name>
    <dbReference type="NCBI Taxonomy" id="88211"/>
    <lineage>
        <taxon>Eukaryota</taxon>
        <taxon>Metazoa</taxon>
        <taxon>Ecdysozoa</taxon>
        <taxon>Arthropoda</taxon>
        <taxon>Crustacea</taxon>
        <taxon>Multicrustacea</taxon>
        <taxon>Malacostraca</taxon>
        <taxon>Eumalacostraca</taxon>
        <taxon>Eucarida</taxon>
        <taxon>Decapoda</taxon>
        <taxon>Pleocyemata</taxon>
        <taxon>Anomura</taxon>
        <taxon>Galatheoidea</taxon>
        <taxon>Porcellanidae</taxon>
        <taxon>Petrolisthes</taxon>
    </lineage>
</organism>
<feature type="region of interest" description="Disordered" evidence="1">
    <location>
        <begin position="1"/>
        <end position="23"/>
    </location>
</feature>
<protein>
    <submittedName>
        <fullName evidence="2">Uncharacterized protein</fullName>
    </submittedName>
</protein>
<evidence type="ECO:0000313" key="3">
    <source>
        <dbReference type="Proteomes" id="UP001286313"/>
    </source>
</evidence>
<comment type="caution">
    <text evidence="2">The sequence shown here is derived from an EMBL/GenBank/DDBJ whole genome shotgun (WGS) entry which is preliminary data.</text>
</comment>
<name>A0AAE1KST9_PETCI</name>
<dbReference type="EMBL" id="JAWQEG010001109">
    <property type="protein sequence ID" value="KAK3882277.1"/>
    <property type="molecule type" value="Genomic_DNA"/>
</dbReference>
<keyword evidence="3" id="KW-1185">Reference proteome</keyword>
<dbReference type="Proteomes" id="UP001286313">
    <property type="component" value="Unassembled WGS sequence"/>
</dbReference>
<evidence type="ECO:0000256" key="1">
    <source>
        <dbReference type="SAM" id="MobiDB-lite"/>
    </source>
</evidence>
<feature type="non-terminal residue" evidence="2">
    <location>
        <position position="23"/>
    </location>
</feature>
<gene>
    <name evidence="2" type="ORF">Pcinc_013327</name>
</gene>
<feature type="compositionally biased region" description="Gly residues" evidence="1">
    <location>
        <begin position="1"/>
        <end position="11"/>
    </location>
</feature>
<proteinExistence type="predicted"/>
<reference evidence="2" key="1">
    <citation type="submission" date="2023-10" db="EMBL/GenBank/DDBJ databases">
        <title>Genome assemblies of two species of porcelain crab, Petrolisthes cinctipes and Petrolisthes manimaculis (Anomura: Porcellanidae).</title>
        <authorList>
            <person name="Angst P."/>
        </authorList>
    </citation>
    <scope>NUCLEOTIDE SEQUENCE</scope>
    <source>
        <strain evidence="2">PB745_01</strain>
        <tissue evidence="2">Gill</tissue>
    </source>
</reference>
<sequence length="23" mass="2675">MEGRWGEYGGEAGEELTRYNLEQ</sequence>
<dbReference type="AlphaFoldDB" id="A0AAE1KST9"/>
<evidence type="ECO:0000313" key="2">
    <source>
        <dbReference type="EMBL" id="KAK3882277.1"/>
    </source>
</evidence>